<name>A0A7Z0IUT2_9ACTN</name>
<dbReference type="AlphaFoldDB" id="A0A7Z0IUT2"/>
<dbReference type="InterPro" id="IPR009057">
    <property type="entry name" value="Homeodomain-like_sf"/>
</dbReference>
<sequence length="186" mass="20498">MSWLAEAKTDLAAERILDAAGALFVERGVGKPGMDEVARAAGCSRATLYRYFENRQVLIQAFAHREARLITAQVARATAAVPDPRCRLVEAVLVCLAAVRERPHLQAWYAGDSTLLREVLHESSVIRGSAQTYLAPDAEGSDPDLVDWVLRIILSFLTDPGDDEEAERRLLERFLPGTASAPQRNE</sequence>
<feature type="DNA-binding region" description="H-T-H motif" evidence="4">
    <location>
        <begin position="33"/>
        <end position="52"/>
    </location>
</feature>
<dbReference type="Pfam" id="PF00440">
    <property type="entry name" value="TetR_N"/>
    <property type="match status" value="1"/>
</dbReference>
<dbReference type="InterPro" id="IPR050109">
    <property type="entry name" value="HTH-type_TetR-like_transc_reg"/>
</dbReference>
<evidence type="ECO:0000313" key="7">
    <source>
        <dbReference type="Proteomes" id="UP000564496"/>
    </source>
</evidence>
<evidence type="ECO:0000256" key="4">
    <source>
        <dbReference type="PROSITE-ProRule" id="PRU00335"/>
    </source>
</evidence>
<proteinExistence type="predicted"/>
<keyword evidence="1" id="KW-0805">Transcription regulation</keyword>
<dbReference type="EMBL" id="JACBZR010000001">
    <property type="protein sequence ID" value="NYI80272.1"/>
    <property type="molecule type" value="Genomic_DNA"/>
</dbReference>
<evidence type="ECO:0000313" key="6">
    <source>
        <dbReference type="EMBL" id="NYI80272.1"/>
    </source>
</evidence>
<keyword evidence="3" id="KW-0804">Transcription</keyword>
<dbReference type="RefSeq" id="WP_179660479.1">
    <property type="nucleotide sequence ID" value="NZ_JACBZR010000001.1"/>
</dbReference>
<keyword evidence="2 4" id="KW-0238">DNA-binding</keyword>
<evidence type="ECO:0000259" key="5">
    <source>
        <dbReference type="PROSITE" id="PS50977"/>
    </source>
</evidence>
<evidence type="ECO:0000256" key="1">
    <source>
        <dbReference type="ARBA" id="ARBA00023015"/>
    </source>
</evidence>
<evidence type="ECO:0000256" key="3">
    <source>
        <dbReference type="ARBA" id="ARBA00023163"/>
    </source>
</evidence>
<reference evidence="6 7" key="1">
    <citation type="submission" date="2020-07" db="EMBL/GenBank/DDBJ databases">
        <title>Sequencing the genomes of 1000 actinobacteria strains.</title>
        <authorList>
            <person name="Klenk H.-P."/>
        </authorList>
    </citation>
    <scope>NUCLEOTIDE SEQUENCE [LARGE SCALE GENOMIC DNA]</scope>
    <source>
        <strain evidence="6 7">DSM 26487</strain>
    </source>
</reference>
<dbReference type="InterPro" id="IPR001647">
    <property type="entry name" value="HTH_TetR"/>
</dbReference>
<dbReference type="GO" id="GO:0003700">
    <property type="term" value="F:DNA-binding transcription factor activity"/>
    <property type="evidence" value="ECO:0007669"/>
    <property type="project" value="TreeGrafter"/>
</dbReference>
<comment type="caution">
    <text evidence="6">The sequence shown here is derived from an EMBL/GenBank/DDBJ whole genome shotgun (WGS) entry which is preliminary data.</text>
</comment>
<feature type="domain" description="HTH tetR-type" evidence="5">
    <location>
        <begin position="10"/>
        <end position="70"/>
    </location>
</feature>
<dbReference type="SUPFAM" id="SSF46689">
    <property type="entry name" value="Homeodomain-like"/>
    <property type="match status" value="1"/>
</dbReference>
<dbReference type="PROSITE" id="PS50977">
    <property type="entry name" value="HTH_TETR_2"/>
    <property type="match status" value="1"/>
</dbReference>
<protein>
    <submittedName>
        <fullName evidence="6">AcrR family transcriptional regulator</fullName>
    </submittedName>
</protein>
<dbReference type="PRINTS" id="PR00455">
    <property type="entry name" value="HTHTETR"/>
</dbReference>
<dbReference type="GO" id="GO:0000976">
    <property type="term" value="F:transcription cis-regulatory region binding"/>
    <property type="evidence" value="ECO:0007669"/>
    <property type="project" value="TreeGrafter"/>
</dbReference>
<accession>A0A7Z0IUT2</accession>
<organism evidence="6 7">
    <name type="scientific">Nocardioides panzhihuensis</name>
    <dbReference type="NCBI Taxonomy" id="860243"/>
    <lineage>
        <taxon>Bacteria</taxon>
        <taxon>Bacillati</taxon>
        <taxon>Actinomycetota</taxon>
        <taxon>Actinomycetes</taxon>
        <taxon>Propionibacteriales</taxon>
        <taxon>Nocardioidaceae</taxon>
        <taxon>Nocardioides</taxon>
    </lineage>
</organism>
<gene>
    <name evidence="6" type="ORF">BJ988_004920</name>
</gene>
<dbReference type="PANTHER" id="PTHR30055:SF234">
    <property type="entry name" value="HTH-TYPE TRANSCRIPTIONAL REGULATOR BETI"/>
    <property type="match status" value="1"/>
</dbReference>
<keyword evidence="7" id="KW-1185">Reference proteome</keyword>
<dbReference type="Gene3D" id="1.10.357.10">
    <property type="entry name" value="Tetracycline Repressor, domain 2"/>
    <property type="match status" value="1"/>
</dbReference>
<dbReference type="PANTHER" id="PTHR30055">
    <property type="entry name" value="HTH-TYPE TRANSCRIPTIONAL REGULATOR RUTR"/>
    <property type="match status" value="1"/>
</dbReference>
<dbReference type="Proteomes" id="UP000564496">
    <property type="component" value="Unassembled WGS sequence"/>
</dbReference>
<evidence type="ECO:0000256" key="2">
    <source>
        <dbReference type="ARBA" id="ARBA00023125"/>
    </source>
</evidence>